<sequence length="423" mass="47941">MSGGEEDPAARALDQTPTWAVALVCAIIILISILLEKVLHVVGEFFRERRKKPMLEALEKIKGELMVLGFISLLLTFGQNYISNICIPLKLANTMLPCHIKTDAHDGHNEASEHHRRLLWNEHRFLAADSSAKGCKQVCFFRQFFRSVRKADYLAMRHGFISVHLAPGSKFDFQKYIKRSLEDDFKVVVGIRVAVHVLVIHYASSCKKLVFYYLIMLPFSLIEELTNHFESVKVILAVGTKLQAIITQMAVEIQERHAVVQGMPLVQVSDRHFWFSWPQLILYLIHLTLFQNAFEITFFFWIWYEFGLKSCFHQNFTLIILRVVLGVAVQFLCSYITLPLYALVTQMGSNMKKSIFDEQTSKALRNWHKNALKKKNDGKTGGAATATQTLGGSPGESPDNSPGGNARPRDKDEGLELGKGDLL</sequence>
<keyword evidence="2" id="KW-1185">Reference proteome</keyword>
<organism evidence="1 2">
    <name type="scientific">Vaccinium darrowii</name>
    <dbReference type="NCBI Taxonomy" id="229202"/>
    <lineage>
        <taxon>Eukaryota</taxon>
        <taxon>Viridiplantae</taxon>
        <taxon>Streptophyta</taxon>
        <taxon>Embryophyta</taxon>
        <taxon>Tracheophyta</taxon>
        <taxon>Spermatophyta</taxon>
        <taxon>Magnoliopsida</taxon>
        <taxon>eudicotyledons</taxon>
        <taxon>Gunneridae</taxon>
        <taxon>Pentapetalae</taxon>
        <taxon>asterids</taxon>
        <taxon>Ericales</taxon>
        <taxon>Ericaceae</taxon>
        <taxon>Vaccinioideae</taxon>
        <taxon>Vaccinieae</taxon>
        <taxon>Vaccinium</taxon>
    </lineage>
</organism>
<protein>
    <submittedName>
        <fullName evidence="1">Uncharacterized protein</fullName>
    </submittedName>
</protein>
<gene>
    <name evidence="1" type="ORF">Vadar_005097</name>
</gene>
<reference evidence="1 2" key="1">
    <citation type="journal article" date="2021" name="Hortic Res">
        <title>High-quality reference genome and annotation aids understanding of berry development for evergreen blueberry (Vaccinium darrowii).</title>
        <authorList>
            <person name="Yu J."/>
            <person name="Hulse-Kemp A.M."/>
            <person name="Babiker E."/>
            <person name="Staton M."/>
        </authorList>
    </citation>
    <scope>NUCLEOTIDE SEQUENCE [LARGE SCALE GENOMIC DNA]</scope>
    <source>
        <strain evidence="2">cv. NJ 8807/NJ 8810</strain>
        <tissue evidence="1">Young leaf</tissue>
    </source>
</reference>
<evidence type="ECO:0000313" key="1">
    <source>
        <dbReference type="EMBL" id="KAH7845711.1"/>
    </source>
</evidence>
<name>A0ACB7XX03_9ERIC</name>
<accession>A0ACB7XX03</accession>
<proteinExistence type="predicted"/>
<comment type="caution">
    <text evidence="1">The sequence shown here is derived from an EMBL/GenBank/DDBJ whole genome shotgun (WGS) entry which is preliminary data.</text>
</comment>
<dbReference type="EMBL" id="CM037155">
    <property type="protein sequence ID" value="KAH7845711.1"/>
    <property type="molecule type" value="Genomic_DNA"/>
</dbReference>
<evidence type="ECO:0000313" key="2">
    <source>
        <dbReference type="Proteomes" id="UP000828048"/>
    </source>
</evidence>
<dbReference type="Proteomes" id="UP000828048">
    <property type="component" value="Chromosome 5"/>
</dbReference>